<keyword evidence="11" id="KW-1185">Reference proteome</keyword>
<keyword evidence="8 9" id="KW-0325">Glycoprotein</keyword>
<dbReference type="EC" id="2.8.2.-" evidence="9"/>
<evidence type="ECO:0000313" key="11">
    <source>
        <dbReference type="Proteomes" id="UP000318571"/>
    </source>
</evidence>
<keyword evidence="9" id="KW-0119">Carbohydrate metabolism</keyword>
<dbReference type="AlphaFoldDB" id="A0A553PC19"/>
<evidence type="ECO:0000313" key="10">
    <source>
        <dbReference type="EMBL" id="TRY75210.1"/>
    </source>
</evidence>
<dbReference type="EMBL" id="VCGU01000005">
    <property type="protein sequence ID" value="TRY75210.1"/>
    <property type="molecule type" value="Genomic_DNA"/>
</dbReference>
<evidence type="ECO:0000256" key="1">
    <source>
        <dbReference type="ARBA" id="ARBA00004323"/>
    </source>
</evidence>
<comment type="caution">
    <text evidence="10">The sequence shown here is derived from an EMBL/GenBank/DDBJ whole genome shotgun (WGS) entry which is preliminary data.</text>
</comment>
<dbReference type="GO" id="GO:0000139">
    <property type="term" value="C:Golgi membrane"/>
    <property type="evidence" value="ECO:0007669"/>
    <property type="project" value="UniProtKB-SubCell"/>
</dbReference>
<dbReference type="GO" id="GO:0016051">
    <property type="term" value="P:carbohydrate biosynthetic process"/>
    <property type="evidence" value="ECO:0007669"/>
    <property type="project" value="InterPro"/>
</dbReference>
<accession>A0A553PC19</accession>
<protein>
    <recommendedName>
        <fullName evidence="9">Carbohydrate sulfotransferase</fullName>
        <ecNumber evidence="9">2.8.2.-</ecNumber>
    </recommendedName>
</protein>
<evidence type="ECO:0000256" key="8">
    <source>
        <dbReference type="ARBA" id="ARBA00023180"/>
    </source>
</evidence>
<proteinExistence type="inferred from homology"/>
<evidence type="ECO:0000256" key="2">
    <source>
        <dbReference type="ARBA" id="ARBA00006339"/>
    </source>
</evidence>
<dbReference type="InterPro" id="IPR018011">
    <property type="entry name" value="Carb_sulfotrans_8-10"/>
</dbReference>
<evidence type="ECO:0000256" key="4">
    <source>
        <dbReference type="ARBA" id="ARBA00022692"/>
    </source>
</evidence>
<dbReference type="Proteomes" id="UP000318571">
    <property type="component" value="Chromosome 2"/>
</dbReference>
<evidence type="ECO:0000256" key="5">
    <source>
        <dbReference type="ARBA" id="ARBA00022989"/>
    </source>
</evidence>
<sequence length="150" mass="17407">MFVSKRKFSLLRDYFSFMVVRQPMDRLVSLYSLMASNPCDSPTLEIYAEYAKLTHTKKLDGYQPNGCPSRNLTFTDFLQFVADYPLSGIQYRPMTKTCSPCIWNFNAIIKIEDYPEELSWILTQTNFAQLSSANSLPHLNQGLKFDNYSR</sequence>
<evidence type="ECO:0000256" key="7">
    <source>
        <dbReference type="ARBA" id="ARBA00023136"/>
    </source>
</evidence>
<dbReference type="GO" id="GO:0008146">
    <property type="term" value="F:sulfotransferase activity"/>
    <property type="evidence" value="ECO:0007669"/>
    <property type="project" value="InterPro"/>
</dbReference>
<evidence type="ECO:0000256" key="6">
    <source>
        <dbReference type="ARBA" id="ARBA00023034"/>
    </source>
</evidence>
<name>A0A553PC19_TIGCA</name>
<comment type="similarity">
    <text evidence="2 9">Belongs to the sulfotransferase 2 family.</text>
</comment>
<evidence type="ECO:0000256" key="3">
    <source>
        <dbReference type="ARBA" id="ARBA00022679"/>
    </source>
</evidence>
<dbReference type="InterPro" id="IPR005331">
    <property type="entry name" value="Sulfotransferase"/>
</dbReference>
<dbReference type="PANTHER" id="PTHR12137">
    <property type="entry name" value="CARBOHYDRATE SULFOTRANSFERASE"/>
    <property type="match status" value="1"/>
</dbReference>
<dbReference type="Pfam" id="PF03567">
    <property type="entry name" value="Sulfotransfer_2"/>
    <property type="match status" value="1"/>
</dbReference>
<feature type="non-terminal residue" evidence="10">
    <location>
        <position position="150"/>
    </location>
</feature>
<dbReference type="PANTHER" id="PTHR12137:SF54">
    <property type="entry name" value="CARBOHYDRATE SULFOTRANSFERASE"/>
    <property type="match status" value="1"/>
</dbReference>
<reference evidence="10 11" key="1">
    <citation type="journal article" date="2018" name="Nat. Ecol. Evol.">
        <title>Genomic signatures of mitonuclear coevolution across populations of Tigriopus californicus.</title>
        <authorList>
            <person name="Barreto F.S."/>
            <person name="Watson E.T."/>
            <person name="Lima T.G."/>
            <person name="Willett C.S."/>
            <person name="Edmands S."/>
            <person name="Li W."/>
            <person name="Burton R.S."/>
        </authorList>
    </citation>
    <scope>NUCLEOTIDE SEQUENCE [LARGE SCALE GENOMIC DNA]</scope>
    <source>
        <strain evidence="10 11">San Diego</strain>
    </source>
</reference>
<keyword evidence="5" id="KW-1133">Transmembrane helix</keyword>
<keyword evidence="3 9" id="KW-0808">Transferase</keyword>
<comment type="subcellular location">
    <subcellularLocation>
        <location evidence="1 9">Golgi apparatus membrane</location>
        <topology evidence="1 9">Single-pass type II membrane protein</topology>
    </subcellularLocation>
</comment>
<keyword evidence="7" id="KW-0472">Membrane</keyword>
<keyword evidence="9" id="KW-0735">Signal-anchor</keyword>
<organism evidence="10 11">
    <name type="scientific">Tigriopus californicus</name>
    <name type="common">Marine copepod</name>
    <dbReference type="NCBI Taxonomy" id="6832"/>
    <lineage>
        <taxon>Eukaryota</taxon>
        <taxon>Metazoa</taxon>
        <taxon>Ecdysozoa</taxon>
        <taxon>Arthropoda</taxon>
        <taxon>Crustacea</taxon>
        <taxon>Multicrustacea</taxon>
        <taxon>Hexanauplia</taxon>
        <taxon>Copepoda</taxon>
        <taxon>Harpacticoida</taxon>
        <taxon>Harpacticidae</taxon>
        <taxon>Tigriopus</taxon>
    </lineage>
</organism>
<evidence type="ECO:0000256" key="9">
    <source>
        <dbReference type="RuleBase" id="RU364020"/>
    </source>
</evidence>
<keyword evidence="6 9" id="KW-0333">Golgi apparatus</keyword>
<gene>
    <name evidence="10" type="ORF">TCAL_13803</name>
</gene>
<keyword evidence="4" id="KW-0812">Transmembrane</keyword>